<dbReference type="SUPFAM" id="SSF74650">
    <property type="entry name" value="Galactose mutarotase-like"/>
    <property type="match status" value="1"/>
</dbReference>
<name>A0A9W6NAL6_9HYPH</name>
<keyword evidence="2" id="KW-1185">Reference proteome</keyword>
<accession>A0A9W6NAL6</accession>
<dbReference type="InterPro" id="IPR011013">
    <property type="entry name" value="Gal_mutarotase_sf_dom"/>
</dbReference>
<organism evidence="1 2">
    <name type="scientific">Ancylobacter defluvii</name>
    <dbReference type="NCBI Taxonomy" id="1282440"/>
    <lineage>
        <taxon>Bacteria</taxon>
        <taxon>Pseudomonadati</taxon>
        <taxon>Pseudomonadota</taxon>
        <taxon>Alphaproteobacteria</taxon>
        <taxon>Hyphomicrobiales</taxon>
        <taxon>Xanthobacteraceae</taxon>
        <taxon>Ancylobacter</taxon>
    </lineage>
</organism>
<proteinExistence type="predicted"/>
<gene>
    <name evidence="1" type="ORF">GCM10017653_26790</name>
</gene>
<dbReference type="GO" id="GO:0016853">
    <property type="term" value="F:isomerase activity"/>
    <property type="evidence" value="ECO:0007669"/>
    <property type="project" value="InterPro"/>
</dbReference>
<evidence type="ECO:0000313" key="2">
    <source>
        <dbReference type="Proteomes" id="UP001143330"/>
    </source>
</evidence>
<dbReference type="Proteomes" id="UP001143330">
    <property type="component" value="Unassembled WGS sequence"/>
</dbReference>
<evidence type="ECO:0000313" key="1">
    <source>
        <dbReference type="EMBL" id="GLK84609.1"/>
    </source>
</evidence>
<dbReference type="InterPro" id="IPR014718">
    <property type="entry name" value="GH-type_carb-bd"/>
</dbReference>
<comment type="caution">
    <text evidence="1">The sequence shown here is derived from an EMBL/GenBank/DDBJ whole genome shotgun (WGS) entry which is preliminary data.</text>
</comment>
<dbReference type="CDD" id="cd09024">
    <property type="entry name" value="Aldose_epim_lacX"/>
    <property type="match status" value="1"/>
</dbReference>
<reference evidence="1" key="1">
    <citation type="journal article" date="2014" name="Int. J. Syst. Evol. Microbiol.">
        <title>Complete genome sequence of Corynebacterium casei LMG S-19264T (=DSM 44701T), isolated from a smear-ripened cheese.</title>
        <authorList>
            <consortium name="US DOE Joint Genome Institute (JGI-PGF)"/>
            <person name="Walter F."/>
            <person name="Albersmeier A."/>
            <person name="Kalinowski J."/>
            <person name="Ruckert C."/>
        </authorList>
    </citation>
    <scope>NUCLEOTIDE SEQUENCE</scope>
    <source>
        <strain evidence="1">VKM B-2789</strain>
    </source>
</reference>
<dbReference type="GO" id="GO:0030246">
    <property type="term" value="F:carbohydrate binding"/>
    <property type="evidence" value="ECO:0007669"/>
    <property type="project" value="InterPro"/>
</dbReference>
<dbReference type="InterPro" id="IPR037481">
    <property type="entry name" value="LacX"/>
</dbReference>
<dbReference type="InterPro" id="IPR008183">
    <property type="entry name" value="Aldose_1/G6P_1-epimerase"/>
</dbReference>
<dbReference type="RefSeq" id="WP_213364488.1">
    <property type="nucleotide sequence ID" value="NZ_BSFM01000014.1"/>
</dbReference>
<dbReference type="Pfam" id="PF01263">
    <property type="entry name" value="Aldose_epim"/>
    <property type="match status" value="1"/>
</dbReference>
<dbReference type="PANTHER" id="PTHR11122">
    <property type="entry name" value="APOSPORY-ASSOCIATED PROTEIN C-RELATED"/>
    <property type="match status" value="1"/>
</dbReference>
<dbReference type="EMBL" id="BSFM01000014">
    <property type="protein sequence ID" value="GLK84609.1"/>
    <property type="molecule type" value="Genomic_DNA"/>
</dbReference>
<reference evidence="1" key="2">
    <citation type="submission" date="2023-01" db="EMBL/GenBank/DDBJ databases">
        <authorList>
            <person name="Sun Q."/>
            <person name="Evtushenko L."/>
        </authorList>
    </citation>
    <scope>NUCLEOTIDE SEQUENCE</scope>
    <source>
        <strain evidence="1">VKM B-2789</strain>
    </source>
</reference>
<sequence length="312" mass="33391">MSVEPTNKAAAAGGVEGAVSIASDHLSAQVSPLGAELVRLRDAQGRDLLWHGDAAFWGGRAPLLFPIVGRLPGDELVHKGQRYKMLQHGLARRRVFTLVEKGPSSVTFGLDADDETRAQYPFDFALRVTYALAEATLLITATVSNPGAEPLPASFGFHPAFLWPLPYGGARSEHRLVFEKAEVAPIHRPVGGLLSAVAEPSPLVHGDVLEPTDALFERDALIFTAPRSRHVRFGVPGAQGLEVAFPSMPQLGIWSKPGAPFLCIEPWYGYASPEGASGEFADKPGLAHIPPGGAQDFAMSVRWLPDVGRIEA</sequence>
<dbReference type="Gene3D" id="2.70.98.10">
    <property type="match status" value="1"/>
</dbReference>
<dbReference type="GO" id="GO:0005975">
    <property type="term" value="P:carbohydrate metabolic process"/>
    <property type="evidence" value="ECO:0007669"/>
    <property type="project" value="InterPro"/>
</dbReference>
<protein>
    <submittedName>
        <fullName evidence="1">Aldose 1-epimerase</fullName>
    </submittedName>
</protein>
<dbReference type="PANTHER" id="PTHR11122:SF13">
    <property type="entry name" value="GLUCOSE-6-PHOSPHATE 1-EPIMERASE"/>
    <property type="match status" value="1"/>
</dbReference>
<dbReference type="AlphaFoldDB" id="A0A9W6NAL6"/>